<dbReference type="CDD" id="cd00096">
    <property type="entry name" value="Ig"/>
    <property type="match status" value="1"/>
</dbReference>
<evidence type="ECO:0000256" key="2">
    <source>
        <dbReference type="ARBA" id="ARBA00023157"/>
    </source>
</evidence>
<dbReference type="GO" id="GO:0016020">
    <property type="term" value="C:membrane"/>
    <property type="evidence" value="ECO:0007669"/>
    <property type="project" value="UniProtKB-SubCell"/>
</dbReference>
<dbReference type="InterPro" id="IPR007110">
    <property type="entry name" value="Ig-like_dom"/>
</dbReference>
<sequence length="1240" mass="136099">FFLKGKVIINGGRRRGHPYVLRASLLLYDNAMVQLIQCLVHVLLLAGLLFGHIDFAQCWDSWDATQSDGYCHNPGKVSIAGGSQKRMVSEGGRIVLTCCLPGNVSGHDHEQLVWTNPKGHLIINYFANAGQASHSKAYAVPDFTEKNRLMTRLVVRRFAEADTGNYKCSKGSESGVLSDAVYLMMRPRLLADFPALEHVQEDDSGASSVVTGHRVSVPLEEDTEGRLVCRTNPKFSGPIRVTWFYHGRQLIGPAAVLLDEVENLGVRAGPGFVSTEATSRQRQPFVPGLQKPTGGSSKSPKKYIDAMFQPVVIDPAELGVAIENDSQVLFFPKLHMRHAGMYMCKAEALNPVYKPQNNYQNVRIGRDEGVEWGDGEKSGIVESEFLVQVQPIRLIVFSRPHMLPGNPRLISLPTPAQLRSTTYFPELLKRSQDQFRPPLDRFSYQRHFGDGIQRQRRSPTASTDPNLPFEDSGTVTGQLPVWHYNNRPVAKEGEQMVLECAARGNPPPKLSWYRGGGTSLPPPEDVTYANLNFDKLIREALPYLPLEEAKRYLGTAVAEGSEILPAIEETTRKPGERPEVRKLEVDNLSPREVDFSGTRLGRFSVVAGLRKDDSGIPVIAVSRLIIDQLQVADATRYTCLAQLDMAPLGGHGNWTDVGSTLPAIVMHPQFIAAGTKLYATGYPSENATLSCEAFGGLSIPGGLQLRLLRGPGLKELAEYNSLKSAQINHHPPLVQNTVLGSRPDATPSSSASSTSFYGPQNYPSKGADSTEEGRLLDSRLAQQRLGDRIEIIRPGMDPRYHLTAGPDPKNPYAAQIRLTISDLRPEDNNYYACEAESGSNWVALAPPPDEALGRLTVWFAPPSAGPPMQRNPDTGDLISGDIMYGLAHRPSRLECRALGQPQPQWTWTGPAIRKTLPPASAGQTIESDGYLVRVHQEGEESVSELTLPAAYWNYGIFGSYACTATNRLGSSTGYVRLKLATHPHRPNVTACTVEATLVELCVIPPQETGGLPLTHYELRIQPHPKDRFHGPFAYLPGRRVVRLPDLTPNHFYRFALSAVTPAGRGPNTYLQVTTLKIGKPRLRLVASDRDVSTSDYTVRWELETDGGSPVILYTIKIRPIMTYWGAGQTESTPLAAWTEFDKIPSARTDTVTPRGVEGIFKITGLQPGTAYEVSIVGQNSVGQSDPYVVLFRTSEIRGASGRLLGEPVSQHLHGSATVLCSLERPSILLASLLVILIFAV</sequence>
<feature type="region of interest" description="Disordered" evidence="3">
    <location>
        <begin position="276"/>
        <end position="300"/>
    </location>
</feature>
<dbReference type="PROSITE" id="PS50853">
    <property type="entry name" value="FN3"/>
    <property type="match status" value="2"/>
</dbReference>
<dbReference type="InterPro" id="IPR013783">
    <property type="entry name" value="Ig-like_fold"/>
</dbReference>
<dbReference type="InterPro" id="IPR003598">
    <property type="entry name" value="Ig_sub2"/>
</dbReference>
<dbReference type="SMART" id="SM00408">
    <property type="entry name" value="IGc2"/>
    <property type="match status" value="3"/>
</dbReference>
<organism evidence="6">
    <name type="scientific">Schistocephalus solidus</name>
    <name type="common">Tapeworm</name>
    <dbReference type="NCBI Taxonomy" id="70667"/>
    <lineage>
        <taxon>Eukaryota</taxon>
        <taxon>Metazoa</taxon>
        <taxon>Spiralia</taxon>
        <taxon>Lophotrochozoa</taxon>
        <taxon>Platyhelminthes</taxon>
        <taxon>Cestoda</taxon>
        <taxon>Eucestoda</taxon>
        <taxon>Diphyllobothriidea</taxon>
        <taxon>Diphyllobothriidae</taxon>
        <taxon>Schistocephalus</taxon>
    </lineage>
</organism>
<dbReference type="InterPro" id="IPR003599">
    <property type="entry name" value="Ig_sub"/>
</dbReference>
<evidence type="ECO:0000313" key="6">
    <source>
        <dbReference type="EMBL" id="JAP43543.1"/>
    </source>
</evidence>
<dbReference type="Gene3D" id="2.60.40.10">
    <property type="entry name" value="Immunoglobulins"/>
    <property type="match status" value="5"/>
</dbReference>
<protein>
    <submittedName>
        <fullName evidence="6">Fasciclin-2</fullName>
    </submittedName>
</protein>
<feature type="region of interest" description="Disordered" evidence="3">
    <location>
        <begin position="733"/>
        <end position="772"/>
    </location>
</feature>
<dbReference type="SUPFAM" id="SSF48726">
    <property type="entry name" value="Immunoglobulin"/>
    <property type="match status" value="2"/>
</dbReference>
<dbReference type="InterPro" id="IPR036179">
    <property type="entry name" value="Ig-like_dom_sf"/>
</dbReference>
<dbReference type="PROSITE" id="PS50835">
    <property type="entry name" value="IG_LIKE"/>
    <property type="match status" value="4"/>
</dbReference>
<dbReference type="SMART" id="SM00409">
    <property type="entry name" value="IG"/>
    <property type="match status" value="5"/>
</dbReference>
<proteinExistence type="predicted"/>
<dbReference type="PANTHER" id="PTHR44170">
    <property type="entry name" value="PROTEIN SIDEKICK"/>
    <property type="match status" value="1"/>
</dbReference>
<feature type="domain" description="Fibronectin type-III" evidence="5">
    <location>
        <begin position="982"/>
        <end position="1078"/>
    </location>
</feature>
<feature type="domain" description="Ig-like" evidence="4">
    <location>
        <begin position="74"/>
        <end position="178"/>
    </location>
</feature>
<evidence type="ECO:0000259" key="5">
    <source>
        <dbReference type="PROSITE" id="PS50853"/>
    </source>
</evidence>
<dbReference type="CDD" id="cd00063">
    <property type="entry name" value="FN3"/>
    <property type="match status" value="2"/>
</dbReference>
<evidence type="ECO:0000256" key="3">
    <source>
        <dbReference type="SAM" id="MobiDB-lite"/>
    </source>
</evidence>
<dbReference type="SMART" id="SM00060">
    <property type="entry name" value="FN3"/>
    <property type="match status" value="2"/>
</dbReference>
<feature type="domain" description="Fibronectin type-III" evidence="5">
    <location>
        <begin position="1080"/>
        <end position="1197"/>
    </location>
</feature>
<dbReference type="InterPro" id="IPR036116">
    <property type="entry name" value="FN3_sf"/>
</dbReference>
<dbReference type="InterPro" id="IPR003961">
    <property type="entry name" value="FN3_dom"/>
</dbReference>
<feature type="region of interest" description="Disordered" evidence="3">
    <location>
        <begin position="450"/>
        <end position="472"/>
    </location>
</feature>
<evidence type="ECO:0000256" key="1">
    <source>
        <dbReference type="ARBA" id="ARBA00022737"/>
    </source>
</evidence>
<feature type="domain" description="Ig-like" evidence="4">
    <location>
        <begin position="459"/>
        <end position="642"/>
    </location>
</feature>
<keyword evidence="2" id="KW-1015">Disulfide bond</keyword>
<dbReference type="Pfam" id="PF00041">
    <property type="entry name" value="fn3"/>
    <property type="match status" value="1"/>
</dbReference>
<feature type="domain" description="Ig-like" evidence="4">
    <location>
        <begin position="866"/>
        <end position="980"/>
    </location>
</feature>
<dbReference type="SUPFAM" id="SSF49265">
    <property type="entry name" value="Fibronectin type III"/>
    <property type="match status" value="2"/>
</dbReference>
<accession>A0A0X3NW22</accession>
<dbReference type="AlphaFoldDB" id="A0A0X3NW22"/>
<feature type="domain" description="Ig-like" evidence="4">
    <location>
        <begin position="194"/>
        <end position="347"/>
    </location>
</feature>
<dbReference type="PANTHER" id="PTHR44170:SF6">
    <property type="entry name" value="CONTACTIN"/>
    <property type="match status" value="1"/>
</dbReference>
<dbReference type="GO" id="GO:0098609">
    <property type="term" value="P:cell-cell adhesion"/>
    <property type="evidence" value="ECO:0007669"/>
    <property type="project" value="TreeGrafter"/>
</dbReference>
<evidence type="ECO:0000259" key="4">
    <source>
        <dbReference type="PROSITE" id="PS50835"/>
    </source>
</evidence>
<keyword evidence="1" id="KW-0677">Repeat</keyword>
<gene>
    <name evidence="6" type="primary">FAS2</name>
    <name evidence="6" type="ORF">TR150439</name>
</gene>
<name>A0A0X3NW22_SCHSO</name>
<dbReference type="EMBL" id="GEEE01019682">
    <property type="protein sequence ID" value="JAP43543.1"/>
    <property type="molecule type" value="Transcribed_RNA"/>
</dbReference>
<feature type="non-terminal residue" evidence="6">
    <location>
        <position position="1"/>
    </location>
</feature>
<reference evidence="6" key="1">
    <citation type="submission" date="2016-01" db="EMBL/GenBank/DDBJ databases">
        <title>Reference transcriptome for the parasite Schistocephalus solidus: insights into the molecular evolution of parasitism.</title>
        <authorList>
            <person name="Hebert F.O."/>
            <person name="Grambauer S."/>
            <person name="Barber I."/>
            <person name="Landry C.R."/>
            <person name="Aubin-Horth N."/>
        </authorList>
    </citation>
    <scope>NUCLEOTIDE SEQUENCE</scope>
</reference>
<feature type="compositionally biased region" description="Low complexity" evidence="3">
    <location>
        <begin position="741"/>
        <end position="755"/>
    </location>
</feature>